<organism evidence="2 3">
    <name type="scientific">Clonostachys chloroleuca</name>
    <dbReference type="NCBI Taxonomy" id="1926264"/>
    <lineage>
        <taxon>Eukaryota</taxon>
        <taxon>Fungi</taxon>
        <taxon>Dikarya</taxon>
        <taxon>Ascomycota</taxon>
        <taxon>Pezizomycotina</taxon>
        <taxon>Sordariomycetes</taxon>
        <taxon>Hypocreomycetidae</taxon>
        <taxon>Hypocreales</taxon>
        <taxon>Bionectriaceae</taxon>
        <taxon>Clonostachys</taxon>
    </lineage>
</organism>
<dbReference type="PANTHER" id="PTHR33112">
    <property type="entry name" value="DOMAIN PROTEIN, PUTATIVE-RELATED"/>
    <property type="match status" value="1"/>
</dbReference>
<keyword evidence="3" id="KW-1185">Reference proteome</keyword>
<gene>
    <name evidence="2" type="ORF">CCHLO57077_00012477</name>
</gene>
<dbReference type="Proteomes" id="UP001160390">
    <property type="component" value="Unassembled WGS sequence"/>
</dbReference>
<reference evidence="2" key="1">
    <citation type="submission" date="2023-01" db="EMBL/GenBank/DDBJ databases">
        <authorList>
            <person name="Piombo E."/>
        </authorList>
    </citation>
    <scope>NUCLEOTIDE SEQUENCE</scope>
</reference>
<sequence>MEENKDKQSVRLILPVRAKSQASGTAGVLFKILLSSTTLTLAMNWRASQDETVADSTLILSSSSFKIVENTMAAIATSFFGLRKSLGLSESLIQRIAPEEPFEYLALSYVWGVPTETQSQKDIKVLQLDTTNLTELEQKDSLRKYSIPEVILDAITLSADLGYQYLWVDRLCIIQDDGNHKHSQINAMDSIYHMATLTIVSLGECSSEGLPGVSSRPRDTKEQFKRRSLSIDGKYWYAFPPSIHNQISASKWNQRAWTYQEKILSRRHLYVDKNDFHLNCFDAIFESNTGWMRNHDVHPNQNWVDNLGHGYDTGVRKIIGILHPAEAAMKFYQQAVAKYAARKLTFDQDTLL</sequence>
<evidence type="ECO:0000259" key="1">
    <source>
        <dbReference type="Pfam" id="PF06985"/>
    </source>
</evidence>
<dbReference type="InterPro" id="IPR010730">
    <property type="entry name" value="HET"/>
</dbReference>
<evidence type="ECO:0000313" key="3">
    <source>
        <dbReference type="Proteomes" id="UP001160390"/>
    </source>
</evidence>
<dbReference type="EMBL" id="CABFNP030000751">
    <property type="protein sequence ID" value="CAI6083378.1"/>
    <property type="molecule type" value="Genomic_DNA"/>
</dbReference>
<dbReference type="AlphaFoldDB" id="A0AA35PZM6"/>
<protein>
    <recommendedName>
        <fullName evidence="1">Heterokaryon incompatibility domain-containing protein</fullName>
    </recommendedName>
</protein>
<proteinExistence type="predicted"/>
<evidence type="ECO:0000313" key="2">
    <source>
        <dbReference type="EMBL" id="CAI6083378.1"/>
    </source>
</evidence>
<dbReference type="PANTHER" id="PTHR33112:SF1">
    <property type="entry name" value="HETEROKARYON INCOMPATIBILITY DOMAIN-CONTAINING PROTEIN"/>
    <property type="match status" value="1"/>
</dbReference>
<comment type="caution">
    <text evidence="2">The sequence shown here is derived from an EMBL/GenBank/DDBJ whole genome shotgun (WGS) entry which is preliminary data.</text>
</comment>
<name>A0AA35PZM6_9HYPO</name>
<accession>A0AA35PZM6</accession>
<feature type="domain" description="Heterokaryon incompatibility" evidence="1">
    <location>
        <begin position="104"/>
        <end position="261"/>
    </location>
</feature>
<dbReference type="Pfam" id="PF06985">
    <property type="entry name" value="HET"/>
    <property type="match status" value="1"/>
</dbReference>